<sequence length="234" mass="26564">MWDMASVTRKRKDNDERPTAAEKQLLAALERLLKRGESFTEISVQQIIEEAGVSRATFYAYFRDKSHLLIQLTDALRSTLLEKARKWDPSAGEDGAARYARFFIEVITIHRDNHAVLSALRELSSYDASVRDFYTADLEKFDEAVLKTIVDEQASGSTPSDLDAAAASRVIVWGGEQAIARHISVDDGSGDEAFARELGKIWWYGAYRRPAEQPVNESENHRNAEKENRNERRE</sequence>
<dbReference type="Gene3D" id="1.10.10.60">
    <property type="entry name" value="Homeodomain-like"/>
    <property type="match status" value="1"/>
</dbReference>
<feature type="DNA-binding region" description="H-T-H motif" evidence="4">
    <location>
        <begin position="43"/>
        <end position="62"/>
    </location>
</feature>
<dbReference type="AlphaFoldDB" id="A0A8J3XGI3"/>
<keyword evidence="3" id="KW-0804">Transcription</keyword>
<dbReference type="GO" id="GO:0003700">
    <property type="term" value="F:DNA-binding transcription factor activity"/>
    <property type="evidence" value="ECO:0007669"/>
    <property type="project" value="TreeGrafter"/>
</dbReference>
<organism evidence="7 8">
    <name type="scientific">Planotetraspora phitsanulokensis</name>
    <dbReference type="NCBI Taxonomy" id="575192"/>
    <lineage>
        <taxon>Bacteria</taxon>
        <taxon>Bacillati</taxon>
        <taxon>Actinomycetota</taxon>
        <taxon>Actinomycetes</taxon>
        <taxon>Streptosporangiales</taxon>
        <taxon>Streptosporangiaceae</taxon>
        <taxon>Planotetraspora</taxon>
    </lineage>
</organism>
<reference evidence="7 8" key="1">
    <citation type="submission" date="2021-01" db="EMBL/GenBank/DDBJ databases">
        <title>Whole genome shotgun sequence of Planotetraspora phitsanulokensis NBRC 104273.</title>
        <authorList>
            <person name="Komaki H."/>
            <person name="Tamura T."/>
        </authorList>
    </citation>
    <scope>NUCLEOTIDE SEQUENCE [LARGE SCALE GENOMIC DNA]</scope>
    <source>
        <strain evidence="7 8">NBRC 104273</strain>
    </source>
</reference>
<dbReference type="PANTHER" id="PTHR30055:SF238">
    <property type="entry name" value="MYCOFACTOCIN BIOSYNTHESIS TRANSCRIPTIONAL REGULATOR MFTR-RELATED"/>
    <property type="match status" value="1"/>
</dbReference>
<dbReference type="EMBL" id="BOOP01000003">
    <property type="protein sequence ID" value="GII35583.1"/>
    <property type="molecule type" value="Genomic_DNA"/>
</dbReference>
<proteinExistence type="predicted"/>
<dbReference type="InterPro" id="IPR036271">
    <property type="entry name" value="Tet_transcr_reg_TetR-rel_C_sf"/>
</dbReference>
<dbReference type="SUPFAM" id="SSF48498">
    <property type="entry name" value="Tetracyclin repressor-like, C-terminal domain"/>
    <property type="match status" value="1"/>
</dbReference>
<evidence type="ECO:0000259" key="6">
    <source>
        <dbReference type="PROSITE" id="PS50977"/>
    </source>
</evidence>
<evidence type="ECO:0000256" key="1">
    <source>
        <dbReference type="ARBA" id="ARBA00023015"/>
    </source>
</evidence>
<dbReference type="GO" id="GO:0000976">
    <property type="term" value="F:transcription cis-regulatory region binding"/>
    <property type="evidence" value="ECO:0007669"/>
    <property type="project" value="TreeGrafter"/>
</dbReference>
<dbReference type="PROSITE" id="PS01081">
    <property type="entry name" value="HTH_TETR_1"/>
    <property type="match status" value="1"/>
</dbReference>
<evidence type="ECO:0000313" key="8">
    <source>
        <dbReference type="Proteomes" id="UP000622547"/>
    </source>
</evidence>
<keyword evidence="1" id="KW-0805">Transcription regulation</keyword>
<evidence type="ECO:0000256" key="5">
    <source>
        <dbReference type="SAM" id="MobiDB-lite"/>
    </source>
</evidence>
<dbReference type="PANTHER" id="PTHR30055">
    <property type="entry name" value="HTH-TYPE TRANSCRIPTIONAL REGULATOR RUTR"/>
    <property type="match status" value="1"/>
</dbReference>
<name>A0A8J3XGI3_9ACTN</name>
<dbReference type="Pfam" id="PF00440">
    <property type="entry name" value="TetR_N"/>
    <property type="match status" value="1"/>
</dbReference>
<dbReference type="Proteomes" id="UP000622547">
    <property type="component" value="Unassembled WGS sequence"/>
</dbReference>
<dbReference type="InterPro" id="IPR001647">
    <property type="entry name" value="HTH_TetR"/>
</dbReference>
<evidence type="ECO:0000313" key="7">
    <source>
        <dbReference type="EMBL" id="GII35583.1"/>
    </source>
</evidence>
<feature type="compositionally biased region" description="Basic and acidic residues" evidence="5">
    <location>
        <begin position="218"/>
        <end position="234"/>
    </location>
</feature>
<evidence type="ECO:0000256" key="2">
    <source>
        <dbReference type="ARBA" id="ARBA00023125"/>
    </source>
</evidence>
<evidence type="ECO:0000256" key="3">
    <source>
        <dbReference type="ARBA" id="ARBA00023163"/>
    </source>
</evidence>
<gene>
    <name evidence="7" type="ORF">Pph01_05860</name>
</gene>
<keyword evidence="8" id="KW-1185">Reference proteome</keyword>
<dbReference type="SUPFAM" id="SSF46689">
    <property type="entry name" value="Homeodomain-like"/>
    <property type="match status" value="1"/>
</dbReference>
<dbReference type="InterPro" id="IPR050109">
    <property type="entry name" value="HTH-type_TetR-like_transc_reg"/>
</dbReference>
<dbReference type="PROSITE" id="PS50977">
    <property type="entry name" value="HTH_TETR_2"/>
    <property type="match status" value="1"/>
</dbReference>
<feature type="domain" description="HTH tetR-type" evidence="6">
    <location>
        <begin position="18"/>
        <end position="80"/>
    </location>
</feature>
<keyword evidence="2 4" id="KW-0238">DNA-binding</keyword>
<accession>A0A8J3XGI3</accession>
<comment type="caution">
    <text evidence="7">The sequence shown here is derived from an EMBL/GenBank/DDBJ whole genome shotgun (WGS) entry which is preliminary data.</text>
</comment>
<protein>
    <submittedName>
        <fullName evidence="7">TetR family transcriptional regulator</fullName>
    </submittedName>
</protein>
<dbReference type="InterPro" id="IPR023772">
    <property type="entry name" value="DNA-bd_HTH_TetR-type_CS"/>
</dbReference>
<feature type="region of interest" description="Disordered" evidence="5">
    <location>
        <begin position="211"/>
        <end position="234"/>
    </location>
</feature>
<evidence type="ECO:0000256" key="4">
    <source>
        <dbReference type="PROSITE-ProRule" id="PRU00335"/>
    </source>
</evidence>
<dbReference type="InterPro" id="IPR009057">
    <property type="entry name" value="Homeodomain-like_sf"/>
</dbReference>
<dbReference type="Gene3D" id="1.10.357.10">
    <property type="entry name" value="Tetracycline Repressor, domain 2"/>
    <property type="match status" value="1"/>
</dbReference>